<gene>
    <name evidence="2" type="ORF">H8717_12185</name>
</gene>
<name>A0ABR7NL81_9FIRM</name>
<evidence type="ECO:0000313" key="3">
    <source>
        <dbReference type="Proteomes" id="UP000658131"/>
    </source>
</evidence>
<organism evidence="2 3">
    <name type="scientific">Yanshouia hominis</name>
    <dbReference type="NCBI Taxonomy" id="2763673"/>
    <lineage>
        <taxon>Bacteria</taxon>
        <taxon>Bacillati</taxon>
        <taxon>Bacillota</taxon>
        <taxon>Clostridia</taxon>
        <taxon>Eubacteriales</taxon>
        <taxon>Oscillospiraceae</taxon>
        <taxon>Yanshouia</taxon>
    </lineage>
</organism>
<keyword evidence="3" id="KW-1185">Reference proteome</keyword>
<feature type="region of interest" description="Disordered" evidence="1">
    <location>
        <begin position="1"/>
        <end position="39"/>
    </location>
</feature>
<comment type="caution">
    <text evidence="2">The sequence shown here is derived from an EMBL/GenBank/DDBJ whole genome shotgun (WGS) entry which is preliminary data.</text>
</comment>
<dbReference type="RefSeq" id="WP_262400629.1">
    <property type="nucleotide sequence ID" value="NZ_JACRTB010000023.1"/>
</dbReference>
<accession>A0ABR7NL81</accession>
<evidence type="ECO:0000256" key="1">
    <source>
        <dbReference type="SAM" id="MobiDB-lite"/>
    </source>
</evidence>
<dbReference type="Proteomes" id="UP000658131">
    <property type="component" value="Unassembled WGS sequence"/>
</dbReference>
<feature type="compositionally biased region" description="Basic and acidic residues" evidence="1">
    <location>
        <begin position="1"/>
        <end position="17"/>
    </location>
</feature>
<protein>
    <submittedName>
        <fullName evidence="2">Uncharacterized protein</fullName>
    </submittedName>
</protein>
<evidence type="ECO:0000313" key="2">
    <source>
        <dbReference type="EMBL" id="MBC8577162.1"/>
    </source>
</evidence>
<reference evidence="2 3" key="1">
    <citation type="submission" date="2020-08" db="EMBL/GenBank/DDBJ databases">
        <title>Genome public.</title>
        <authorList>
            <person name="Liu C."/>
            <person name="Sun Q."/>
        </authorList>
    </citation>
    <scope>NUCLEOTIDE SEQUENCE [LARGE SCALE GENOMIC DNA]</scope>
    <source>
        <strain evidence="2 3">BX1</strain>
    </source>
</reference>
<sequence length="109" mass="11616">MEEERTGEHAAGQKEECSAGTQNTQSAEQQGQGSQGTGKNGCCGNSVVAYPQDVVLAATSLALALSKGRSQYEIETLINLFSLTTNNLQAILAQILINKKVQDYLETPL</sequence>
<feature type="compositionally biased region" description="Polar residues" evidence="1">
    <location>
        <begin position="19"/>
        <end position="28"/>
    </location>
</feature>
<proteinExistence type="predicted"/>
<dbReference type="EMBL" id="JACRTB010000023">
    <property type="protein sequence ID" value="MBC8577162.1"/>
    <property type="molecule type" value="Genomic_DNA"/>
</dbReference>